<evidence type="ECO:0000256" key="7">
    <source>
        <dbReference type="RuleBase" id="RU365090"/>
    </source>
</evidence>
<organism evidence="9 10">
    <name type="scientific">Kribbella deserti</name>
    <dbReference type="NCBI Taxonomy" id="1926257"/>
    <lineage>
        <taxon>Bacteria</taxon>
        <taxon>Bacillati</taxon>
        <taxon>Actinomycetota</taxon>
        <taxon>Actinomycetes</taxon>
        <taxon>Propionibacteriales</taxon>
        <taxon>Kribbellaceae</taxon>
        <taxon>Kribbella</taxon>
    </lineage>
</organism>
<dbReference type="SUPFAM" id="SSF53218">
    <property type="entry name" value="Molybdenum cofactor biosynthesis proteins"/>
    <property type="match status" value="1"/>
</dbReference>
<dbReference type="CDD" id="cd00887">
    <property type="entry name" value="MoeA"/>
    <property type="match status" value="1"/>
</dbReference>
<dbReference type="Pfam" id="PF03453">
    <property type="entry name" value="MoeA_N"/>
    <property type="match status" value="1"/>
</dbReference>
<dbReference type="InterPro" id="IPR038987">
    <property type="entry name" value="MoeA-like"/>
</dbReference>
<dbReference type="EMBL" id="JBHLTC010000012">
    <property type="protein sequence ID" value="MFC0624605.1"/>
    <property type="molecule type" value="Genomic_DNA"/>
</dbReference>
<keyword evidence="7" id="KW-0460">Magnesium</keyword>
<dbReference type="InterPro" id="IPR005110">
    <property type="entry name" value="MoeA_linker/N"/>
</dbReference>
<dbReference type="RefSeq" id="WP_380046149.1">
    <property type="nucleotide sequence ID" value="NZ_JBHLTC010000012.1"/>
</dbReference>
<dbReference type="PANTHER" id="PTHR10192">
    <property type="entry name" value="MOLYBDOPTERIN BIOSYNTHESIS PROTEIN"/>
    <property type="match status" value="1"/>
</dbReference>
<dbReference type="PANTHER" id="PTHR10192:SF5">
    <property type="entry name" value="GEPHYRIN"/>
    <property type="match status" value="1"/>
</dbReference>
<evidence type="ECO:0000256" key="5">
    <source>
        <dbReference type="ARBA" id="ARBA00023150"/>
    </source>
</evidence>
<dbReference type="InterPro" id="IPR005111">
    <property type="entry name" value="MoeA_C_domain_IV"/>
</dbReference>
<keyword evidence="7" id="KW-0808">Transferase</keyword>
<keyword evidence="5 7" id="KW-0501">Molybdenum cofactor biosynthesis</keyword>
<gene>
    <name evidence="9" type="ORF">ACFFGN_11075</name>
</gene>
<dbReference type="Gene3D" id="3.40.980.10">
    <property type="entry name" value="MoaB/Mog-like domain"/>
    <property type="match status" value="1"/>
</dbReference>
<dbReference type="SUPFAM" id="SSF63867">
    <property type="entry name" value="MoeA C-terminal domain-like"/>
    <property type="match status" value="1"/>
</dbReference>
<dbReference type="Proteomes" id="UP001589890">
    <property type="component" value="Unassembled WGS sequence"/>
</dbReference>
<sequence>MRAVLVSSHTGHAVGWDEARELAYVAAEPLRPRAVPLAQALGTVLAEPLIAPAAFPPCDRSAMDGYAVRGPGPWMVIGTIRAGSNSPGRLTDGQAMAVVTGAAVPLGTYAVLPDEDVLREGDRVHGTVGPKRHIRYAGEECRAGEVLLPAGTPIRAAVLGHAAALGLDHLTVIPRPRVAALVTGDELVTSGMPGPGRTRDAIGPMLPGLLHQATALPLRRVPDSRQRLVTALAGAEADLILVSGSSAAGPADHLRPALDSLGASLLVDGVACRPGHPQALAILPDGRLVIGLPGNPLAALTAFLTLAVPAIAGLRGEPLAFLPTAPIRGGLDCHPASTRLVPVRLRDGAAEPVGHGGSAMLRGVAMADALAVVEPGPATAITARLLPLTQGEHSWGV</sequence>
<proteinExistence type="inferred from homology"/>
<dbReference type="InterPro" id="IPR036135">
    <property type="entry name" value="MoeA_linker/N_sf"/>
</dbReference>
<dbReference type="InterPro" id="IPR036688">
    <property type="entry name" value="MoeA_C_domain_IV_sf"/>
</dbReference>
<keyword evidence="10" id="KW-1185">Reference proteome</keyword>
<dbReference type="Gene3D" id="2.40.340.10">
    <property type="entry name" value="MoeA, C-terminal, domain IV"/>
    <property type="match status" value="1"/>
</dbReference>
<dbReference type="SUPFAM" id="SSF63882">
    <property type="entry name" value="MoeA N-terminal region -like"/>
    <property type="match status" value="1"/>
</dbReference>
<evidence type="ECO:0000256" key="6">
    <source>
        <dbReference type="ARBA" id="ARBA00047317"/>
    </source>
</evidence>
<keyword evidence="4 7" id="KW-0500">Molybdenum</keyword>
<comment type="pathway">
    <text evidence="2 7">Cofactor biosynthesis; molybdopterin biosynthesis.</text>
</comment>
<comment type="catalytic activity">
    <reaction evidence="6">
        <text>adenylyl-molybdopterin + molybdate = Mo-molybdopterin + AMP + H(+)</text>
        <dbReference type="Rhea" id="RHEA:35047"/>
        <dbReference type="ChEBI" id="CHEBI:15378"/>
        <dbReference type="ChEBI" id="CHEBI:36264"/>
        <dbReference type="ChEBI" id="CHEBI:62727"/>
        <dbReference type="ChEBI" id="CHEBI:71302"/>
        <dbReference type="ChEBI" id="CHEBI:456215"/>
        <dbReference type="EC" id="2.10.1.1"/>
    </reaction>
</comment>
<feature type="domain" description="MoaB/Mog" evidence="8">
    <location>
        <begin position="179"/>
        <end position="313"/>
    </location>
</feature>
<reference evidence="9 10" key="1">
    <citation type="submission" date="2024-09" db="EMBL/GenBank/DDBJ databases">
        <authorList>
            <person name="Sun Q."/>
            <person name="Mori K."/>
        </authorList>
    </citation>
    <scope>NUCLEOTIDE SEQUENCE [LARGE SCALE GENOMIC DNA]</scope>
    <source>
        <strain evidence="9 10">CGMCC 1.15906</strain>
    </source>
</reference>
<dbReference type="InterPro" id="IPR001453">
    <property type="entry name" value="MoaB/Mog_dom"/>
</dbReference>
<evidence type="ECO:0000256" key="1">
    <source>
        <dbReference type="ARBA" id="ARBA00002901"/>
    </source>
</evidence>
<dbReference type="EC" id="2.10.1.1" evidence="7"/>
<accession>A0ABV6QIZ4</accession>
<protein>
    <recommendedName>
        <fullName evidence="7">Molybdopterin molybdenumtransferase</fullName>
        <ecNumber evidence="7">2.10.1.1</ecNumber>
    </recommendedName>
</protein>
<name>A0ABV6QIZ4_9ACTN</name>
<dbReference type="Gene3D" id="2.170.190.11">
    <property type="entry name" value="Molybdopterin biosynthesis moea protein, domain 3"/>
    <property type="match status" value="1"/>
</dbReference>
<evidence type="ECO:0000313" key="10">
    <source>
        <dbReference type="Proteomes" id="UP001589890"/>
    </source>
</evidence>
<evidence type="ECO:0000313" key="9">
    <source>
        <dbReference type="EMBL" id="MFC0624605.1"/>
    </source>
</evidence>
<evidence type="ECO:0000256" key="2">
    <source>
        <dbReference type="ARBA" id="ARBA00005046"/>
    </source>
</evidence>
<dbReference type="Gene3D" id="3.90.105.10">
    <property type="entry name" value="Molybdopterin biosynthesis moea protein, domain 2"/>
    <property type="match status" value="1"/>
</dbReference>
<evidence type="ECO:0000256" key="3">
    <source>
        <dbReference type="ARBA" id="ARBA00010763"/>
    </source>
</evidence>
<dbReference type="SMART" id="SM00852">
    <property type="entry name" value="MoCF_biosynth"/>
    <property type="match status" value="1"/>
</dbReference>
<dbReference type="InterPro" id="IPR036425">
    <property type="entry name" value="MoaB/Mog-like_dom_sf"/>
</dbReference>
<dbReference type="Pfam" id="PF03454">
    <property type="entry name" value="MoeA_C"/>
    <property type="match status" value="1"/>
</dbReference>
<comment type="function">
    <text evidence="1 7">Catalyzes the insertion of molybdate into adenylated molybdopterin with the concomitant release of AMP.</text>
</comment>
<comment type="cofactor">
    <cofactor evidence="7">
        <name>Mg(2+)</name>
        <dbReference type="ChEBI" id="CHEBI:18420"/>
    </cofactor>
</comment>
<evidence type="ECO:0000259" key="8">
    <source>
        <dbReference type="SMART" id="SM00852"/>
    </source>
</evidence>
<comment type="similarity">
    <text evidence="3 7">Belongs to the MoeA family.</text>
</comment>
<comment type="caution">
    <text evidence="9">The sequence shown here is derived from an EMBL/GenBank/DDBJ whole genome shotgun (WGS) entry which is preliminary data.</text>
</comment>
<dbReference type="Pfam" id="PF00994">
    <property type="entry name" value="MoCF_biosynth"/>
    <property type="match status" value="1"/>
</dbReference>
<evidence type="ECO:0000256" key="4">
    <source>
        <dbReference type="ARBA" id="ARBA00022505"/>
    </source>
</evidence>
<keyword evidence="7" id="KW-0479">Metal-binding</keyword>